<dbReference type="PANTHER" id="PTHR42852:SF6">
    <property type="entry name" value="THIOL:DISULFIDE INTERCHANGE PROTEIN DSBE"/>
    <property type="match status" value="1"/>
</dbReference>
<sequence length="227" mass="22928">MNRRVAAALLAPLLAVTGCTAGETGRSAAPAATGGSPFADCAALTAPPSAPPAASAGPSAAPSSPAVGSDGPADATSGPSGGVPGAGRDLPDLSFACFTGGTEVSLRAVRGPAVINLWASWCGPCRKELPAFQRLHERAAGQVHVIGVNTADRRPAAVSIGADFGVTFPQLVDTDERLQRELPPAAVPKTILVDAQGRIRHQDVSGALDDARLADLVRRHLDLDVPA</sequence>
<feature type="region of interest" description="Disordered" evidence="6">
    <location>
        <begin position="47"/>
        <end position="86"/>
    </location>
</feature>
<dbReference type="PROSITE" id="PS51352">
    <property type="entry name" value="THIOREDOXIN_2"/>
    <property type="match status" value="1"/>
</dbReference>
<evidence type="ECO:0000313" key="9">
    <source>
        <dbReference type="Proteomes" id="UP000319728"/>
    </source>
</evidence>
<protein>
    <submittedName>
        <fullName evidence="8">Thiol-disulfide isomerase/thioredoxin</fullName>
    </submittedName>
</protein>
<dbReference type="GO" id="GO:0017004">
    <property type="term" value="P:cytochrome complex assembly"/>
    <property type="evidence" value="ECO:0007669"/>
    <property type="project" value="UniProtKB-KW"/>
</dbReference>
<dbReference type="SUPFAM" id="SSF52833">
    <property type="entry name" value="Thioredoxin-like"/>
    <property type="match status" value="1"/>
</dbReference>
<evidence type="ECO:0000313" key="8">
    <source>
        <dbReference type="EMBL" id="TWJ26701.1"/>
    </source>
</evidence>
<evidence type="ECO:0000256" key="6">
    <source>
        <dbReference type="SAM" id="MobiDB-lite"/>
    </source>
</evidence>
<dbReference type="GO" id="GO:0030313">
    <property type="term" value="C:cell envelope"/>
    <property type="evidence" value="ECO:0007669"/>
    <property type="project" value="UniProtKB-SubCell"/>
</dbReference>
<evidence type="ECO:0000256" key="2">
    <source>
        <dbReference type="ARBA" id="ARBA00022748"/>
    </source>
</evidence>
<proteinExistence type="predicted"/>
<dbReference type="OrthoDB" id="9796554at2"/>
<evidence type="ECO:0000256" key="1">
    <source>
        <dbReference type="ARBA" id="ARBA00004196"/>
    </source>
</evidence>
<comment type="subcellular location">
    <subcellularLocation>
        <location evidence="1">Cell envelope</location>
    </subcellularLocation>
</comment>
<organism evidence="8 9">
    <name type="scientific">Micromonospora sagamiensis</name>
    <dbReference type="NCBI Taxonomy" id="47875"/>
    <lineage>
        <taxon>Bacteria</taxon>
        <taxon>Bacillati</taxon>
        <taxon>Actinomycetota</taxon>
        <taxon>Actinomycetes</taxon>
        <taxon>Micromonosporales</taxon>
        <taxon>Micromonosporaceae</taxon>
        <taxon>Micromonospora</taxon>
    </lineage>
</organism>
<evidence type="ECO:0000256" key="7">
    <source>
        <dbReference type="SAM" id="SignalP"/>
    </source>
</evidence>
<keyword evidence="5" id="KW-0676">Redox-active center</keyword>
<dbReference type="AlphaFoldDB" id="A0A562W9N2"/>
<evidence type="ECO:0000256" key="4">
    <source>
        <dbReference type="ARBA" id="ARBA00023157"/>
    </source>
</evidence>
<dbReference type="PROSITE" id="PS51257">
    <property type="entry name" value="PROKAR_LIPOPROTEIN"/>
    <property type="match status" value="1"/>
</dbReference>
<keyword evidence="4" id="KW-1015">Disulfide bond</keyword>
<feature type="compositionally biased region" description="Low complexity" evidence="6">
    <location>
        <begin position="47"/>
        <end position="73"/>
    </location>
</feature>
<accession>A0A562W9N2</accession>
<dbReference type="InterPro" id="IPR017937">
    <property type="entry name" value="Thioredoxin_CS"/>
</dbReference>
<keyword evidence="9" id="KW-1185">Reference proteome</keyword>
<dbReference type="GO" id="GO:0016853">
    <property type="term" value="F:isomerase activity"/>
    <property type="evidence" value="ECO:0007669"/>
    <property type="project" value="UniProtKB-KW"/>
</dbReference>
<feature type="chain" id="PRO_5039299548" evidence="7">
    <location>
        <begin position="22"/>
        <end position="227"/>
    </location>
</feature>
<comment type="caution">
    <text evidence="8">The sequence shown here is derived from an EMBL/GenBank/DDBJ whole genome shotgun (WGS) entry which is preliminary data.</text>
</comment>
<dbReference type="PROSITE" id="PS00194">
    <property type="entry name" value="THIOREDOXIN_1"/>
    <property type="match status" value="1"/>
</dbReference>
<keyword evidence="8" id="KW-0413">Isomerase</keyword>
<evidence type="ECO:0000256" key="5">
    <source>
        <dbReference type="ARBA" id="ARBA00023284"/>
    </source>
</evidence>
<dbReference type="RefSeq" id="WP_145815184.1">
    <property type="nucleotide sequence ID" value="NZ_AP023438.1"/>
</dbReference>
<feature type="signal peptide" evidence="7">
    <location>
        <begin position="1"/>
        <end position="21"/>
    </location>
</feature>
<dbReference type="CDD" id="cd02966">
    <property type="entry name" value="TlpA_like_family"/>
    <property type="match status" value="1"/>
</dbReference>
<keyword evidence="2" id="KW-0201">Cytochrome c-type biogenesis</keyword>
<gene>
    <name evidence="8" type="ORF">JD81_00164</name>
</gene>
<dbReference type="InterPro" id="IPR036249">
    <property type="entry name" value="Thioredoxin-like_sf"/>
</dbReference>
<keyword evidence="3" id="KW-0735">Signal-anchor</keyword>
<evidence type="ECO:0000256" key="3">
    <source>
        <dbReference type="ARBA" id="ARBA00022968"/>
    </source>
</evidence>
<dbReference type="EMBL" id="VLLP01000001">
    <property type="protein sequence ID" value="TWJ26701.1"/>
    <property type="molecule type" value="Genomic_DNA"/>
</dbReference>
<dbReference type="InterPro" id="IPR013766">
    <property type="entry name" value="Thioredoxin_domain"/>
</dbReference>
<name>A0A562W9N2_9ACTN</name>
<keyword evidence="7" id="KW-0732">Signal</keyword>
<keyword evidence="3" id="KW-0812">Transmembrane</keyword>
<dbReference type="InterPro" id="IPR050553">
    <property type="entry name" value="Thioredoxin_ResA/DsbE_sf"/>
</dbReference>
<reference evidence="8 9" key="1">
    <citation type="submission" date="2019-07" db="EMBL/GenBank/DDBJ databases">
        <title>R&amp;d 2014.</title>
        <authorList>
            <person name="Klenk H.-P."/>
        </authorList>
    </citation>
    <scope>NUCLEOTIDE SEQUENCE [LARGE SCALE GENOMIC DNA]</scope>
    <source>
        <strain evidence="8 9">DSM 43912</strain>
    </source>
</reference>
<dbReference type="GO" id="GO:0016491">
    <property type="term" value="F:oxidoreductase activity"/>
    <property type="evidence" value="ECO:0007669"/>
    <property type="project" value="InterPro"/>
</dbReference>
<dbReference type="Proteomes" id="UP000319728">
    <property type="component" value="Unassembled WGS sequence"/>
</dbReference>
<dbReference type="InterPro" id="IPR013740">
    <property type="entry name" value="Redoxin"/>
</dbReference>
<dbReference type="Pfam" id="PF08534">
    <property type="entry name" value="Redoxin"/>
    <property type="match status" value="1"/>
</dbReference>
<dbReference type="Gene3D" id="3.40.30.10">
    <property type="entry name" value="Glutaredoxin"/>
    <property type="match status" value="1"/>
</dbReference>
<dbReference type="PANTHER" id="PTHR42852">
    <property type="entry name" value="THIOL:DISULFIDE INTERCHANGE PROTEIN DSBE"/>
    <property type="match status" value="1"/>
</dbReference>